<comment type="caution">
    <text evidence="5">The sequence shown here is derived from an EMBL/GenBank/DDBJ whole genome shotgun (WGS) entry which is preliminary data.</text>
</comment>
<dbReference type="InterPro" id="IPR002110">
    <property type="entry name" value="Ankyrin_rpt"/>
</dbReference>
<dbReference type="PANTHER" id="PTHR12447">
    <property type="entry name" value="ANKYRIN REPEAT DOMAIN-CONTAINING PROTEIN 13"/>
    <property type="match status" value="1"/>
</dbReference>
<dbReference type="PROSITE" id="PS50297">
    <property type="entry name" value="ANK_REP_REGION"/>
    <property type="match status" value="1"/>
</dbReference>
<dbReference type="PANTHER" id="PTHR12447:SF25">
    <property type="entry name" value="ANKYRIN REPEAT DOMAIN-CONTAINING PROTEIN 13C"/>
    <property type="match status" value="1"/>
</dbReference>
<comment type="subcellular location">
    <subcellularLocation>
        <location evidence="1">Endoplasmic reticulum membrane</location>
    </subcellularLocation>
</comment>
<dbReference type="Pfam" id="PF12796">
    <property type="entry name" value="Ank_2"/>
    <property type="match status" value="1"/>
</dbReference>
<dbReference type="AlphaFoldDB" id="A0A8E0VG44"/>
<dbReference type="SMART" id="SM00248">
    <property type="entry name" value="ANK"/>
    <property type="match status" value="2"/>
</dbReference>
<sequence>MISTQPLPSIHNGLDQMPPYVNPLIDQEFPLHYCVFFGLWDDLKRQLVSISAAELNKQDNYGNTALHLAVMLGHRECVAILLAAHCDVSIRNSEGWNPLSEAISYGSISMITKVYQLLRLQMFEPPKLHVFDQTLRSIPDCRLEFEWEISSWSKFV</sequence>
<evidence type="ECO:0000313" key="5">
    <source>
        <dbReference type="EMBL" id="KAA0186420.1"/>
    </source>
</evidence>
<accession>A0A8E0VG44</accession>
<evidence type="ECO:0000256" key="4">
    <source>
        <dbReference type="PROSITE-ProRule" id="PRU00023"/>
    </source>
</evidence>
<evidence type="ECO:0000313" key="6">
    <source>
        <dbReference type="Proteomes" id="UP000728185"/>
    </source>
</evidence>
<dbReference type="EMBL" id="LUCM01009769">
    <property type="protein sequence ID" value="KAA0186420.1"/>
    <property type="molecule type" value="Genomic_DNA"/>
</dbReference>
<dbReference type="InterPro" id="IPR036770">
    <property type="entry name" value="Ankyrin_rpt-contain_sf"/>
</dbReference>
<keyword evidence="2" id="KW-0143">Chaperone</keyword>
<gene>
    <name evidence="5" type="ORF">FBUS_01229</name>
</gene>
<dbReference type="Gene3D" id="1.25.40.20">
    <property type="entry name" value="Ankyrin repeat-containing domain"/>
    <property type="match status" value="1"/>
</dbReference>
<dbReference type="Proteomes" id="UP000728185">
    <property type="component" value="Unassembled WGS sequence"/>
</dbReference>
<keyword evidence="4" id="KW-0040">ANK repeat</keyword>
<dbReference type="SUPFAM" id="SSF48403">
    <property type="entry name" value="Ankyrin repeat"/>
    <property type="match status" value="1"/>
</dbReference>
<dbReference type="OrthoDB" id="1585644at2759"/>
<name>A0A8E0VG44_9TREM</name>
<reference evidence="5" key="1">
    <citation type="submission" date="2019-05" db="EMBL/GenBank/DDBJ databases">
        <title>Annotation for the trematode Fasciolopsis buski.</title>
        <authorList>
            <person name="Choi Y.-J."/>
        </authorList>
    </citation>
    <scope>NUCLEOTIDE SEQUENCE</scope>
    <source>
        <strain evidence="5">HT</strain>
        <tissue evidence="5">Whole worm</tissue>
    </source>
</reference>
<evidence type="ECO:0000256" key="3">
    <source>
        <dbReference type="ARBA" id="ARBA00037107"/>
    </source>
</evidence>
<keyword evidence="6" id="KW-1185">Reference proteome</keyword>
<dbReference type="InterPro" id="IPR021832">
    <property type="entry name" value="ANKRD13"/>
</dbReference>
<evidence type="ECO:0000256" key="2">
    <source>
        <dbReference type="ARBA" id="ARBA00023186"/>
    </source>
</evidence>
<feature type="repeat" description="ANK" evidence="4">
    <location>
        <begin position="61"/>
        <end position="93"/>
    </location>
</feature>
<comment type="function">
    <text evidence="3">Acts as a molecular chaperone for G protein-coupled receptors, regulating their biogenesis and exit from the ER.</text>
</comment>
<protein>
    <submittedName>
        <fullName evidence="5">Ankyrin repeat domain-containing protein 13C-A</fullName>
    </submittedName>
</protein>
<proteinExistence type="predicted"/>
<evidence type="ECO:0000256" key="1">
    <source>
        <dbReference type="ARBA" id="ARBA00004586"/>
    </source>
</evidence>
<organism evidence="5 6">
    <name type="scientific">Fasciolopsis buskii</name>
    <dbReference type="NCBI Taxonomy" id="27845"/>
    <lineage>
        <taxon>Eukaryota</taxon>
        <taxon>Metazoa</taxon>
        <taxon>Spiralia</taxon>
        <taxon>Lophotrochozoa</taxon>
        <taxon>Platyhelminthes</taxon>
        <taxon>Trematoda</taxon>
        <taxon>Digenea</taxon>
        <taxon>Plagiorchiida</taxon>
        <taxon>Echinostomata</taxon>
        <taxon>Echinostomatoidea</taxon>
        <taxon>Fasciolidae</taxon>
        <taxon>Fasciolopsis</taxon>
    </lineage>
</organism>
<dbReference type="GO" id="GO:0005789">
    <property type="term" value="C:endoplasmic reticulum membrane"/>
    <property type="evidence" value="ECO:0007669"/>
    <property type="project" value="UniProtKB-SubCell"/>
</dbReference>
<dbReference type="PROSITE" id="PS50088">
    <property type="entry name" value="ANK_REPEAT"/>
    <property type="match status" value="1"/>
</dbReference>